<proteinExistence type="predicted"/>
<keyword evidence="4" id="KW-0808">Transferase</keyword>
<dbReference type="SUPFAM" id="SSF53448">
    <property type="entry name" value="Nucleotide-diphospho-sugar transferases"/>
    <property type="match status" value="1"/>
</dbReference>
<dbReference type="AlphaFoldDB" id="A0A645HHB2"/>
<keyword evidence="3" id="KW-0328">Glycosyltransferase</keyword>
<dbReference type="PANTHER" id="PTHR43646">
    <property type="entry name" value="GLYCOSYLTRANSFERASE"/>
    <property type="match status" value="1"/>
</dbReference>
<evidence type="ECO:0000313" key="7">
    <source>
        <dbReference type="EMBL" id="MPN38347.1"/>
    </source>
</evidence>
<gene>
    <name evidence="7" type="ORF">SDC9_185871</name>
</gene>
<organism evidence="7">
    <name type="scientific">bioreactor metagenome</name>
    <dbReference type="NCBI Taxonomy" id="1076179"/>
    <lineage>
        <taxon>unclassified sequences</taxon>
        <taxon>metagenomes</taxon>
        <taxon>ecological metagenomes</taxon>
    </lineage>
</organism>
<sequence length="180" mass="19969">MFEPVNQIGRARNRGAEAATGDWLVFIDADSFPSAGLFADVIEAIESGTCIAGGSTVKMGGGRKAVQFVAGLWNLISRTSRLLAGSFIFCQTSVFRELGGFNLELFASEEIDLSRRLKKAARKAGKRIVILTRHPLVTSERKTQLYSDWEHLRFLLKTVFGLGRTLKSAEACHIWYDGRR</sequence>
<comment type="subcellular location">
    <subcellularLocation>
        <location evidence="1">Cell membrane</location>
    </subcellularLocation>
</comment>
<dbReference type="Gene3D" id="3.90.550.10">
    <property type="entry name" value="Spore Coat Polysaccharide Biosynthesis Protein SpsA, Chain A"/>
    <property type="match status" value="1"/>
</dbReference>
<dbReference type="InterPro" id="IPR029044">
    <property type="entry name" value="Nucleotide-diphossugar_trans"/>
</dbReference>
<evidence type="ECO:0000259" key="6">
    <source>
        <dbReference type="Pfam" id="PF00535"/>
    </source>
</evidence>
<dbReference type="EMBL" id="VSSQ01093513">
    <property type="protein sequence ID" value="MPN38347.1"/>
    <property type="molecule type" value="Genomic_DNA"/>
</dbReference>
<comment type="caution">
    <text evidence="7">The sequence shown here is derived from an EMBL/GenBank/DDBJ whole genome shotgun (WGS) entry which is preliminary data.</text>
</comment>
<evidence type="ECO:0000256" key="3">
    <source>
        <dbReference type="ARBA" id="ARBA00022676"/>
    </source>
</evidence>
<evidence type="ECO:0000256" key="5">
    <source>
        <dbReference type="ARBA" id="ARBA00023136"/>
    </source>
</evidence>
<evidence type="ECO:0000256" key="4">
    <source>
        <dbReference type="ARBA" id="ARBA00022679"/>
    </source>
</evidence>
<feature type="domain" description="Glycosyltransferase 2-like" evidence="6">
    <location>
        <begin position="7"/>
        <end position="64"/>
    </location>
</feature>
<dbReference type="GO" id="GO:0005886">
    <property type="term" value="C:plasma membrane"/>
    <property type="evidence" value="ECO:0007669"/>
    <property type="project" value="UniProtKB-SubCell"/>
</dbReference>
<keyword evidence="5" id="KW-0472">Membrane</keyword>
<reference evidence="7" key="1">
    <citation type="submission" date="2019-08" db="EMBL/GenBank/DDBJ databases">
        <authorList>
            <person name="Kucharzyk K."/>
            <person name="Murdoch R.W."/>
            <person name="Higgins S."/>
            <person name="Loffler F."/>
        </authorList>
    </citation>
    <scope>NUCLEOTIDE SEQUENCE</scope>
</reference>
<protein>
    <recommendedName>
        <fullName evidence="6">Glycosyltransferase 2-like domain-containing protein</fullName>
    </recommendedName>
</protein>
<keyword evidence="2" id="KW-1003">Cell membrane</keyword>
<dbReference type="Pfam" id="PF00535">
    <property type="entry name" value="Glycos_transf_2"/>
    <property type="match status" value="1"/>
</dbReference>
<evidence type="ECO:0000256" key="2">
    <source>
        <dbReference type="ARBA" id="ARBA00022475"/>
    </source>
</evidence>
<accession>A0A645HHB2</accession>
<evidence type="ECO:0000256" key="1">
    <source>
        <dbReference type="ARBA" id="ARBA00004236"/>
    </source>
</evidence>
<name>A0A645HHB2_9ZZZZ</name>
<dbReference type="InterPro" id="IPR001173">
    <property type="entry name" value="Glyco_trans_2-like"/>
</dbReference>
<dbReference type="PANTHER" id="PTHR43646:SF2">
    <property type="entry name" value="GLYCOSYLTRANSFERASE 2-LIKE DOMAIN-CONTAINING PROTEIN"/>
    <property type="match status" value="1"/>
</dbReference>
<dbReference type="GO" id="GO:0016757">
    <property type="term" value="F:glycosyltransferase activity"/>
    <property type="evidence" value="ECO:0007669"/>
    <property type="project" value="UniProtKB-KW"/>
</dbReference>